<keyword evidence="7" id="KW-1185">Reference proteome</keyword>
<dbReference type="InterPro" id="IPR000192">
    <property type="entry name" value="Aminotrans_V_dom"/>
</dbReference>
<comment type="catalytic activity">
    <reaction evidence="4">
        <text>O-phospho-L-seryl-tRNA(Cys) + hydrogen sulfide + H(+) = L-cysteinyl-tRNA(Cys) + phosphate</text>
        <dbReference type="Rhea" id="RHEA:25686"/>
        <dbReference type="Rhea" id="RHEA-COMP:9679"/>
        <dbReference type="Rhea" id="RHEA-COMP:9719"/>
        <dbReference type="ChEBI" id="CHEBI:15378"/>
        <dbReference type="ChEBI" id="CHEBI:29919"/>
        <dbReference type="ChEBI" id="CHEBI:43474"/>
        <dbReference type="ChEBI" id="CHEBI:78517"/>
        <dbReference type="ChEBI" id="CHEBI:78551"/>
        <dbReference type="EC" id="2.5.1.73"/>
    </reaction>
</comment>
<comment type="similarity">
    <text evidence="4">Belongs to the SepCysS family.</text>
</comment>
<dbReference type="SUPFAM" id="SSF53383">
    <property type="entry name" value="PLP-dependent transferases"/>
    <property type="match status" value="1"/>
</dbReference>
<evidence type="ECO:0000313" key="6">
    <source>
        <dbReference type="EMBL" id="PAV08916.1"/>
    </source>
</evidence>
<gene>
    <name evidence="6" type="ORF">ASJ83_01025</name>
</gene>
<dbReference type="Gene3D" id="3.40.640.10">
    <property type="entry name" value="Type I PLP-dependent aspartate aminotransferase-like (Major domain)"/>
    <property type="match status" value="1"/>
</dbReference>
<dbReference type="NCBIfam" id="TIGR02539">
    <property type="entry name" value="SepCysS"/>
    <property type="match status" value="1"/>
</dbReference>
<feature type="modified residue" description="N6-(pyridoxal phosphate)lysine" evidence="4">
    <location>
        <position position="216"/>
    </location>
</feature>
<evidence type="ECO:0000313" key="7">
    <source>
        <dbReference type="Proteomes" id="UP000243820"/>
    </source>
</evidence>
<keyword evidence="3 4" id="KW-0648">Protein biosynthesis</keyword>
<dbReference type="Proteomes" id="UP000243820">
    <property type="component" value="Unassembled WGS sequence"/>
</dbReference>
<feature type="binding site" evidence="4">
    <location>
        <position position="190"/>
    </location>
    <ligand>
        <name>pyridoxal 5'-phosphate</name>
        <dbReference type="ChEBI" id="CHEBI:597326"/>
    </ligand>
</feature>
<dbReference type="EC" id="2.5.1.73" evidence="4"/>
<organism evidence="6 7">
    <name type="scientific">Methanocorpusculum parvum</name>
    <dbReference type="NCBI Taxonomy" id="2193"/>
    <lineage>
        <taxon>Archaea</taxon>
        <taxon>Methanobacteriati</taxon>
        <taxon>Methanobacteriota</taxon>
        <taxon>Stenosarchaea group</taxon>
        <taxon>Methanomicrobia</taxon>
        <taxon>Methanomicrobiales</taxon>
        <taxon>Methanocorpusculaceae</taxon>
        <taxon>Methanocorpusculum</taxon>
    </lineage>
</organism>
<comment type="function">
    <text evidence="4">Converts O-phospho-L-seryl-tRNA(Cys) (Sep-tRNA(Cys)) to L-cysteinyl-tRNA(Cys) (Cys-tRNA(Cys)).</text>
</comment>
<comment type="caution">
    <text evidence="6">The sequence shown here is derived from an EMBL/GenBank/DDBJ whole genome shotgun (WGS) entry which is preliminary data.</text>
</comment>
<dbReference type="GO" id="GO:0043766">
    <property type="term" value="F:Sep-tRNA:Cys-tRNA synthase activity"/>
    <property type="evidence" value="ECO:0007669"/>
    <property type="project" value="UniProtKB-UniRule"/>
</dbReference>
<comment type="subunit">
    <text evidence="4">Homodimer. Interacts with SepRS.</text>
</comment>
<evidence type="ECO:0000259" key="5">
    <source>
        <dbReference type="Pfam" id="PF00266"/>
    </source>
</evidence>
<dbReference type="InterPro" id="IPR015424">
    <property type="entry name" value="PyrdxlP-dep_Trfase"/>
</dbReference>
<dbReference type="InterPro" id="IPR015421">
    <property type="entry name" value="PyrdxlP-dep_Trfase_major"/>
</dbReference>
<evidence type="ECO:0000256" key="3">
    <source>
        <dbReference type="ARBA" id="ARBA00022917"/>
    </source>
</evidence>
<keyword evidence="1 4" id="KW-0808">Transferase</keyword>
<proteinExistence type="inferred from homology"/>
<accession>A0AAX0Q6M7</accession>
<dbReference type="AlphaFoldDB" id="A0AAX0Q6M7"/>
<feature type="binding site" evidence="4">
    <location>
        <begin position="85"/>
        <end position="86"/>
    </location>
    <ligand>
        <name>pyridoxal 5'-phosphate</name>
        <dbReference type="ChEBI" id="CHEBI:597326"/>
    </ligand>
</feature>
<dbReference type="GO" id="GO:0006412">
    <property type="term" value="P:translation"/>
    <property type="evidence" value="ECO:0007669"/>
    <property type="project" value="UniProtKB-KW"/>
</dbReference>
<feature type="domain" description="Aminotransferase class V" evidence="5">
    <location>
        <begin position="68"/>
        <end position="246"/>
    </location>
</feature>
<dbReference type="RefSeq" id="WP_095642364.1">
    <property type="nucleotide sequence ID" value="NZ_LMVO01000034.1"/>
</dbReference>
<dbReference type="InterPro" id="IPR013375">
    <property type="entry name" value="Sep_Cys-tRNA_synth_arc"/>
</dbReference>
<feature type="binding site" evidence="4">
    <location>
        <begin position="213"/>
        <end position="215"/>
    </location>
    <ligand>
        <name>pyridoxal 5'-phosphate</name>
        <dbReference type="ChEBI" id="CHEBI:597326"/>
    </ligand>
</feature>
<protein>
    <recommendedName>
        <fullName evidence="4">O-phospho-L-seryl-tRNA:Cys-tRNA synthase</fullName>
        <ecNumber evidence="4">2.5.1.73</ecNumber>
    </recommendedName>
    <alternativeName>
        <fullName evidence="4">Sep-tRNA:Cys-tRNA synthase</fullName>
        <shortName evidence="4">SepCysS</shortName>
    </alternativeName>
</protein>
<evidence type="ECO:0000256" key="4">
    <source>
        <dbReference type="HAMAP-Rule" id="MF_01675"/>
    </source>
</evidence>
<comment type="cofactor">
    <cofactor evidence="4">
        <name>pyridoxal 5'-phosphate</name>
        <dbReference type="ChEBI" id="CHEBI:597326"/>
    </cofactor>
</comment>
<dbReference type="Gene3D" id="3.90.1150.10">
    <property type="entry name" value="Aspartate Aminotransferase, domain 1"/>
    <property type="match status" value="1"/>
</dbReference>
<dbReference type="HAMAP" id="MF_01675">
    <property type="entry name" value="Sep_Cys_tRNA_synth"/>
    <property type="match status" value="1"/>
</dbReference>
<evidence type="ECO:0000256" key="1">
    <source>
        <dbReference type="ARBA" id="ARBA00022679"/>
    </source>
</evidence>
<dbReference type="NCBIfam" id="NF006810">
    <property type="entry name" value="PRK09331.1"/>
    <property type="match status" value="1"/>
</dbReference>
<name>A0AAX0Q6M7_9EURY</name>
<sequence>MKCCDNIDARMVDETSINLDPIQVGGRLTPEAMKAMIAWGDGYSVCDNCRKPFRLDYIQNPPLKDFHVDVAEWLGMAQARTIPGARRGFQQVAGTYVEKGDPVLIGALAHYTSYLSVELQKGIVREIPKTADNHITAEDTANRIEDVVREFGIAPKLLFIDHVDYQFGNMHDVKGIVKVAHQYDVPVLYNGVYTVGIMPVNGKDLGVDFIVGSGHKSMAAPAPSGILATTEERADEVFRTTQMEGDITGRKFGIKEVGILGCSLMGAPIVGLLASFPAVKARVEHFDEELANSKIVVEALRSIDGTKILSEYPRKHTLTRVDTTGSFDQVAQTHKKRGFFLSSALSKKGITGIIPGATKVWKINTYGMTRKQAEYVADAYLEIAETNGLTIN</sequence>
<dbReference type="Pfam" id="PF00266">
    <property type="entry name" value="Aminotran_5"/>
    <property type="match status" value="1"/>
</dbReference>
<dbReference type="InterPro" id="IPR015422">
    <property type="entry name" value="PyrdxlP-dep_Trfase_small"/>
</dbReference>
<dbReference type="PANTHER" id="PTHR43586:SF3">
    <property type="entry name" value="O-PHOSPHO-L-SERYL-TRNA:CYS-TRNA SYNTHASE"/>
    <property type="match status" value="1"/>
</dbReference>
<keyword evidence="2 4" id="KW-0663">Pyridoxal phosphate</keyword>
<evidence type="ECO:0000256" key="2">
    <source>
        <dbReference type="ARBA" id="ARBA00022898"/>
    </source>
</evidence>
<dbReference type="EMBL" id="LMVO01000034">
    <property type="protein sequence ID" value="PAV08916.1"/>
    <property type="molecule type" value="Genomic_DNA"/>
</dbReference>
<reference evidence="6 7" key="1">
    <citation type="journal article" date="2017" name="BMC Genomics">
        <title>Genomic analysis of methanogenic archaea reveals a shift towards energy conservation.</title>
        <authorList>
            <person name="Gilmore S.P."/>
            <person name="Henske J.K."/>
            <person name="Sexton J.A."/>
            <person name="Solomon K.V."/>
            <person name="Seppala S."/>
            <person name="Yoo J.I."/>
            <person name="Huyett L.M."/>
            <person name="Pressman A."/>
            <person name="Cogan J.Z."/>
            <person name="Kivenson V."/>
            <person name="Peng X."/>
            <person name="Tan Y."/>
            <person name="Valentine D.L."/>
            <person name="O'Malley M.A."/>
        </authorList>
    </citation>
    <scope>NUCLEOTIDE SEQUENCE [LARGE SCALE GENOMIC DNA]</scope>
    <source>
        <strain evidence="6 7">XII</strain>
    </source>
</reference>
<dbReference type="PANTHER" id="PTHR43586">
    <property type="entry name" value="CYSTEINE DESULFURASE"/>
    <property type="match status" value="1"/>
</dbReference>